<dbReference type="AlphaFoldDB" id="A0A1I5V8C0"/>
<sequence>MKISEIYKRYLKGEKFKSISELNLRSLPIKQAADLVGSSPIMQEIAKKHSKSLKHKKNYPL</sequence>
<name>A0A1I5V8C0_9BACI</name>
<evidence type="ECO:0000313" key="2">
    <source>
        <dbReference type="Proteomes" id="UP000198734"/>
    </source>
</evidence>
<dbReference type="EMBL" id="FOXU01000001">
    <property type="protein sequence ID" value="SFQ03745.1"/>
    <property type="molecule type" value="Genomic_DNA"/>
</dbReference>
<dbReference type="OrthoDB" id="2934851at2"/>
<proteinExistence type="predicted"/>
<protein>
    <submittedName>
        <fullName evidence="1">Uncharacterized protein</fullName>
    </submittedName>
</protein>
<keyword evidence="2" id="KW-1185">Reference proteome</keyword>
<dbReference type="Proteomes" id="UP000198734">
    <property type="component" value="Unassembled WGS sequence"/>
</dbReference>
<accession>A0A1I5V8C0</accession>
<reference evidence="2" key="1">
    <citation type="submission" date="2016-10" db="EMBL/GenBank/DDBJ databases">
        <authorList>
            <person name="Varghese N."/>
            <person name="Submissions S."/>
        </authorList>
    </citation>
    <scope>NUCLEOTIDE SEQUENCE [LARGE SCALE GENOMIC DNA]</scope>
    <source>
        <strain evidence="2">DSM 11706</strain>
    </source>
</reference>
<gene>
    <name evidence="1" type="ORF">SAMN05421670_0712</name>
</gene>
<dbReference type="RefSeq" id="WP_093534240.1">
    <property type="nucleotide sequence ID" value="NZ_CP183885.1"/>
</dbReference>
<evidence type="ECO:0000313" key="1">
    <source>
        <dbReference type="EMBL" id="SFQ03745.1"/>
    </source>
</evidence>
<organism evidence="1 2">
    <name type="scientific">Psychrobacillus psychrotolerans</name>
    <dbReference type="NCBI Taxonomy" id="126156"/>
    <lineage>
        <taxon>Bacteria</taxon>
        <taxon>Bacillati</taxon>
        <taxon>Bacillota</taxon>
        <taxon>Bacilli</taxon>
        <taxon>Bacillales</taxon>
        <taxon>Bacillaceae</taxon>
        <taxon>Psychrobacillus</taxon>
    </lineage>
</organism>